<evidence type="ECO:0000256" key="3">
    <source>
        <dbReference type="ARBA" id="ARBA00009562"/>
    </source>
</evidence>
<evidence type="ECO:0000256" key="1">
    <source>
        <dbReference type="ARBA" id="ARBA00001946"/>
    </source>
</evidence>
<comment type="catalytic activity">
    <reaction evidence="14">
        <text>chorismate + L-glutamine = anthranilate + pyruvate + L-glutamate + H(+)</text>
        <dbReference type="Rhea" id="RHEA:21732"/>
        <dbReference type="ChEBI" id="CHEBI:15361"/>
        <dbReference type="ChEBI" id="CHEBI:15378"/>
        <dbReference type="ChEBI" id="CHEBI:16567"/>
        <dbReference type="ChEBI" id="CHEBI:29748"/>
        <dbReference type="ChEBI" id="CHEBI:29985"/>
        <dbReference type="ChEBI" id="CHEBI:58359"/>
        <dbReference type="EC" id="4.1.3.27"/>
    </reaction>
</comment>
<comment type="function">
    <text evidence="13">Part of a heterotetrameric complex that catalyzes the two-step biosynthesis of anthranilate, an intermediate in the biosynthesis of L-tryptophan. In the first step, the glutamine-binding beta subunit (TrpG) of anthranilate synthase (AS) provides the glutamine amidotransferase activity which generates ammonia as a substrate that, along with chorismate, is used in the second step, catalyzed by the large alpha subunit of AS (TrpE) to produce anthranilate. In the absence of TrpG, TrpE can synthesize anthranilate directly from chorismate and high concentrations of ammonia.</text>
</comment>
<comment type="caution">
    <text evidence="18">The sequence shown here is derived from an EMBL/GenBank/DDBJ whole genome shotgun (WGS) entry which is preliminary data.</text>
</comment>
<organism evidence="18 19">
    <name type="scientific">Streptomyces flavidovirens</name>
    <dbReference type="NCBI Taxonomy" id="67298"/>
    <lineage>
        <taxon>Bacteria</taxon>
        <taxon>Bacillati</taxon>
        <taxon>Actinomycetota</taxon>
        <taxon>Actinomycetes</taxon>
        <taxon>Kitasatosporales</taxon>
        <taxon>Streptomycetaceae</taxon>
        <taxon>Streptomyces</taxon>
    </lineage>
</organism>
<dbReference type="EC" id="4.1.3.27" evidence="5"/>
<gene>
    <name evidence="18" type="ORF">ACFYWW_17400</name>
</gene>
<dbReference type="PANTHER" id="PTHR11236">
    <property type="entry name" value="AMINOBENZOATE/ANTHRANILATE SYNTHASE"/>
    <property type="match status" value="1"/>
</dbReference>
<comment type="subunit">
    <text evidence="4">Heterotetramer consisting of two non-identical subunits: a beta subunit (TrpG) and a large alpha subunit (TrpE).</text>
</comment>
<comment type="similarity">
    <text evidence="3">Belongs to the anthranilate synthase component I family.</text>
</comment>
<keyword evidence="10" id="KW-0460">Magnesium</keyword>
<name>A0ABW6RIS5_9ACTN</name>
<evidence type="ECO:0000256" key="4">
    <source>
        <dbReference type="ARBA" id="ARBA00011575"/>
    </source>
</evidence>
<dbReference type="InterPro" id="IPR005801">
    <property type="entry name" value="ADC_synthase"/>
</dbReference>
<evidence type="ECO:0000259" key="17">
    <source>
        <dbReference type="Pfam" id="PF04715"/>
    </source>
</evidence>
<feature type="domain" description="Anthranilate synthase component I N-terminal" evidence="17">
    <location>
        <begin position="111"/>
        <end position="169"/>
    </location>
</feature>
<accession>A0ABW6RIS5</accession>
<protein>
    <recommendedName>
        <fullName evidence="6">Anthranilate synthase component 1</fullName>
        <ecNumber evidence="5">4.1.3.27</ecNumber>
    </recommendedName>
</protein>
<feature type="domain" description="Chorismate-utilising enzyme C-terminal" evidence="16">
    <location>
        <begin position="233"/>
        <end position="487"/>
    </location>
</feature>
<keyword evidence="19" id="KW-1185">Reference proteome</keyword>
<evidence type="ECO:0000256" key="10">
    <source>
        <dbReference type="ARBA" id="ARBA00022842"/>
    </source>
</evidence>
<dbReference type="Pfam" id="PF04715">
    <property type="entry name" value="Anth_synt_I_N"/>
    <property type="match status" value="1"/>
</dbReference>
<evidence type="ECO:0000256" key="7">
    <source>
        <dbReference type="ARBA" id="ARBA00022605"/>
    </source>
</evidence>
<keyword evidence="9" id="KW-0822">Tryptophan biosynthesis</keyword>
<dbReference type="Gene3D" id="3.60.120.10">
    <property type="entry name" value="Anthranilate synthase"/>
    <property type="match status" value="1"/>
</dbReference>
<evidence type="ECO:0000313" key="18">
    <source>
        <dbReference type="EMBL" id="MFF3340489.1"/>
    </source>
</evidence>
<evidence type="ECO:0000256" key="8">
    <source>
        <dbReference type="ARBA" id="ARBA00022723"/>
    </source>
</evidence>
<dbReference type="InterPro" id="IPR006805">
    <property type="entry name" value="Anth_synth_I_N"/>
</dbReference>
<evidence type="ECO:0000256" key="6">
    <source>
        <dbReference type="ARBA" id="ARBA00020653"/>
    </source>
</evidence>
<keyword evidence="8" id="KW-0479">Metal-binding</keyword>
<keyword evidence="12" id="KW-0456">Lyase</keyword>
<evidence type="ECO:0000313" key="19">
    <source>
        <dbReference type="Proteomes" id="UP001601976"/>
    </source>
</evidence>
<evidence type="ECO:0000256" key="5">
    <source>
        <dbReference type="ARBA" id="ARBA00012266"/>
    </source>
</evidence>
<feature type="region of interest" description="Disordered" evidence="15">
    <location>
        <begin position="200"/>
        <end position="228"/>
    </location>
</feature>
<evidence type="ECO:0000256" key="11">
    <source>
        <dbReference type="ARBA" id="ARBA00023141"/>
    </source>
</evidence>
<evidence type="ECO:0000256" key="2">
    <source>
        <dbReference type="ARBA" id="ARBA00004873"/>
    </source>
</evidence>
<comment type="pathway">
    <text evidence="2">Amino-acid biosynthesis; L-tryptophan biosynthesis; L-tryptophan from chorismate: step 1/5.</text>
</comment>
<dbReference type="InterPro" id="IPR015890">
    <property type="entry name" value="Chorismate_C"/>
</dbReference>
<dbReference type="PANTHER" id="PTHR11236:SF46">
    <property type="entry name" value="ANTHRANILATE SYNTHASE COMPONENT 1"/>
    <property type="match status" value="1"/>
</dbReference>
<reference evidence="18 19" key="1">
    <citation type="submission" date="2024-10" db="EMBL/GenBank/DDBJ databases">
        <title>The Natural Products Discovery Center: Release of the First 8490 Sequenced Strains for Exploring Actinobacteria Biosynthetic Diversity.</title>
        <authorList>
            <person name="Kalkreuter E."/>
            <person name="Kautsar S.A."/>
            <person name="Yang D."/>
            <person name="Bader C.D."/>
            <person name="Teijaro C.N."/>
            <person name="Fluegel L."/>
            <person name="Davis C.M."/>
            <person name="Simpson J.R."/>
            <person name="Lauterbach L."/>
            <person name="Steele A.D."/>
            <person name="Gui C."/>
            <person name="Meng S."/>
            <person name="Li G."/>
            <person name="Viehrig K."/>
            <person name="Ye F."/>
            <person name="Su P."/>
            <person name="Kiefer A.F."/>
            <person name="Nichols A."/>
            <person name="Cepeda A.J."/>
            <person name="Yan W."/>
            <person name="Fan B."/>
            <person name="Jiang Y."/>
            <person name="Adhikari A."/>
            <person name="Zheng C.-J."/>
            <person name="Schuster L."/>
            <person name="Cowan T.M."/>
            <person name="Smanski M.J."/>
            <person name="Chevrette M.G."/>
            <person name="De Carvalho L.P.S."/>
            <person name="Shen B."/>
        </authorList>
    </citation>
    <scope>NUCLEOTIDE SEQUENCE [LARGE SCALE GENOMIC DNA]</scope>
    <source>
        <strain evidence="18 19">NPDC003029</strain>
    </source>
</reference>
<dbReference type="EMBL" id="JBIAPK010000005">
    <property type="protein sequence ID" value="MFF3340489.1"/>
    <property type="molecule type" value="Genomic_DNA"/>
</dbReference>
<evidence type="ECO:0000256" key="14">
    <source>
        <dbReference type="ARBA" id="ARBA00047683"/>
    </source>
</evidence>
<dbReference type="RefSeq" id="WP_387896090.1">
    <property type="nucleotide sequence ID" value="NZ_JBIAPK010000005.1"/>
</dbReference>
<dbReference type="Pfam" id="PF00425">
    <property type="entry name" value="Chorismate_bind"/>
    <property type="match status" value="1"/>
</dbReference>
<proteinExistence type="inferred from homology"/>
<dbReference type="InterPro" id="IPR019999">
    <property type="entry name" value="Anth_synth_I-like"/>
</dbReference>
<keyword evidence="11" id="KW-0057">Aromatic amino acid biosynthesis</keyword>
<comment type="cofactor">
    <cofactor evidence="1">
        <name>Mg(2+)</name>
        <dbReference type="ChEBI" id="CHEBI:18420"/>
    </cofactor>
</comment>
<dbReference type="SUPFAM" id="SSF56322">
    <property type="entry name" value="ADC synthase"/>
    <property type="match status" value="1"/>
</dbReference>
<sequence length="502" mass="53327">MTAPVAVSAPVVAGVVPGPEAARVLAAAHAYVPLYIELLADTLSPVTAFARLCGPGLEEPGLLLESVIGTDNSVAVARYSYIAHRTRPVPLGDGDPLVALRPLADRDVARVPGLPPFHGGAVGYLGYESARHFESLPTAAGPGPGMPESVFLQADDLVVFDHATRRLLITTLHDTAAETYEDAVGRLAATRDRLFADQPHQPYGPGAGGARPLAPARTAEQQDRSAWHAHTSEERFLDMVETAREYIRAGDIFQVVLSQRFSKPLAAEPLDVYRHLRAVNPSPYMFHLALGGGRHVIGASPELLVKVEDGRAQTRPLAGTRWRGTDAATDAALEAELLADEKERAEHVMLVDLGRNDIGRIASPGTVRVDRLMEVERYSHVMHLSSTVSGDLADGRTPLDALRSTFPAGTVSGAPKIRAMEIIAELEDERRGVYGGALGFIGTGGSLDTAIALRTLVIADGKAWVQAGAGVVADSDPAAEYRETLNKAQALFAAVERAEASA</sequence>
<evidence type="ECO:0000256" key="13">
    <source>
        <dbReference type="ARBA" id="ARBA00025634"/>
    </source>
</evidence>
<evidence type="ECO:0000256" key="9">
    <source>
        <dbReference type="ARBA" id="ARBA00022822"/>
    </source>
</evidence>
<evidence type="ECO:0000259" key="16">
    <source>
        <dbReference type="Pfam" id="PF00425"/>
    </source>
</evidence>
<keyword evidence="7" id="KW-0028">Amino-acid biosynthesis</keyword>
<evidence type="ECO:0000256" key="12">
    <source>
        <dbReference type="ARBA" id="ARBA00023239"/>
    </source>
</evidence>
<dbReference type="PRINTS" id="PR00095">
    <property type="entry name" value="ANTSNTHASEI"/>
</dbReference>
<dbReference type="Proteomes" id="UP001601976">
    <property type="component" value="Unassembled WGS sequence"/>
</dbReference>
<evidence type="ECO:0000256" key="15">
    <source>
        <dbReference type="SAM" id="MobiDB-lite"/>
    </source>
</evidence>